<reference evidence="1 2" key="1">
    <citation type="journal article" date="2021" name="Hortic Res">
        <title>High-quality reference genome and annotation aids understanding of berry development for evergreen blueberry (Vaccinium darrowii).</title>
        <authorList>
            <person name="Yu J."/>
            <person name="Hulse-Kemp A.M."/>
            <person name="Babiker E."/>
            <person name="Staton M."/>
        </authorList>
    </citation>
    <scope>NUCLEOTIDE SEQUENCE [LARGE SCALE GENOMIC DNA]</scope>
    <source>
        <strain evidence="2">cv. NJ 8807/NJ 8810</strain>
        <tissue evidence="1">Young leaf</tissue>
    </source>
</reference>
<protein>
    <submittedName>
        <fullName evidence="1">Uncharacterized protein</fullName>
    </submittedName>
</protein>
<gene>
    <name evidence="1" type="ORF">Vadar_023516</name>
</gene>
<accession>A0ACB7X3M4</accession>
<sequence length="896" mass="98561">MEEGQALAGHQGSSSKPSGATANIQNENSLQPEPSKEEEDLLERHNRKINDKVKGKEIEVPSFKDALVSVGTITAHAEMVPDLLEYDKGPLGKENADIDGIPSIAISDEDKVCIWKPWSTSIIICVIGRSFGHSYLIHKLETMWKPLEKMMCMDLGDHFWLIRFNSHSDMTKVLNEGPWFIGPHYVTIRKWEPEFDTSTAKVSTSVVWVRLPGLPVEFYDKEMLLKIGAKVGKLLKIDLRTESNEKVRFARLCVQVDLSTALVSRVRVGNHIQKVSYEGIPSICFKCGLTGHKIQNCNPSPPKPTTTPSTEDAKFGEWMLVTNKNKDRKRGNLQSKVETKPGASKIPMRWNRKDCNSSFEEGAKLQITNGTTSSSQMQTKSSSTNSVPLVPTPPTLISSEPLLPTPCIVTINHPLTPPVPQSLLADYARVVSPESKLCGLSVGALPPVHPETSRSCLGLLGRSPSRSLGEHILILSHSKSTVLSPSGGGDLPDRPIHILRRSSSPLHPTELDIHPIQPSSPKQQSFSGPHPCGNPSPSVPPSTNGVPLPGRLSESVSHPGAAQCSPPGNSNEKPKPGQRPRRVLQSARICSTTSLSEAKSKKHKPIRIQTKGAASPHFRRHFNDLVRDHHPTFVIIAETRIAGSRAKDLSEGLGFSHSFVVDSVGFSGGLWLLWNDDVFRCDALAITRQEIHASVQVHSNSTPFILSAIYACPDLDIRKELWENLCVLADNHNEPWLMMGDFNVILFSNEKFGGRPINWSRASRFKDCIDYCGMVDLGFSGSRFTWTNRRLAGGIIRERLDRCLANAEWSLAFPEASVKHLARVHSDHCPILLNSDSPLSLALDRPFRLLGKTVSSAPVAALADKSVSSTLEQLFELLGSTSRLESTSSTESETEF</sequence>
<organism evidence="1 2">
    <name type="scientific">Vaccinium darrowii</name>
    <dbReference type="NCBI Taxonomy" id="229202"/>
    <lineage>
        <taxon>Eukaryota</taxon>
        <taxon>Viridiplantae</taxon>
        <taxon>Streptophyta</taxon>
        <taxon>Embryophyta</taxon>
        <taxon>Tracheophyta</taxon>
        <taxon>Spermatophyta</taxon>
        <taxon>Magnoliopsida</taxon>
        <taxon>eudicotyledons</taxon>
        <taxon>Gunneridae</taxon>
        <taxon>Pentapetalae</taxon>
        <taxon>asterids</taxon>
        <taxon>Ericales</taxon>
        <taxon>Ericaceae</taxon>
        <taxon>Vaccinioideae</taxon>
        <taxon>Vaccinieae</taxon>
        <taxon>Vaccinium</taxon>
    </lineage>
</organism>
<comment type="caution">
    <text evidence="1">The sequence shown here is derived from an EMBL/GenBank/DDBJ whole genome shotgun (WGS) entry which is preliminary data.</text>
</comment>
<dbReference type="EMBL" id="CM037152">
    <property type="protein sequence ID" value="KAH7835169.1"/>
    <property type="molecule type" value="Genomic_DNA"/>
</dbReference>
<proteinExistence type="predicted"/>
<dbReference type="Proteomes" id="UP000828048">
    <property type="component" value="Chromosome 2"/>
</dbReference>
<evidence type="ECO:0000313" key="2">
    <source>
        <dbReference type="Proteomes" id="UP000828048"/>
    </source>
</evidence>
<name>A0ACB7X3M4_9ERIC</name>
<keyword evidence="2" id="KW-1185">Reference proteome</keyword>
<evidence type="ECO:0000313" key="1">
    <source>
        <dbReference type="EMBL" id="KAH7835169.1"/>
    </source>
</evidence>